<evidence type="ECO:0000313" key="1">
    <source>
        <dbReference type="EMBL" id="MDI3318395.1"/>
    </source>
</evidence>
<dbReference type="RefSeq" id="WP_282332523.1">
    <property type="nucleotide sequence ID" value="NZ_JASBRG010000001.1"/>
</dbReference>
<sequence>MYNNIQLSKLMFLSWEIQRKRKLNRTNALRSAWAILQNEDITIYYLTRRFSHTHYPNKVASQNLTLFNR</sequence>
<keyword evidence="2" id="KW-1185">Reference proteome</keyword>
<evidence type="ECO:0000313" key="2">
    <source>
        <dbReference type="Proteomes" id="UP001226434"/>
    </source>
</evidence>
<proteinExistence type="predicted"/>
<comment type="caution">
    <text evidence="1">The sequence shown here is derived from an EMBL/GenBank/DDBJ whole genome shotgun (WGS) entry which is preliminary data.</text>
</comment>
<dbReference type="Proteomes" id="UP001226434">
    <property type="component" value="Unassembled WGS sequence"/>
</dbReference>
<dbReference type="EMBL" id="JASBRG010000001">
    <property type="protein sequence ID" value="MDI3318395.1"/>
    <property type="molecule type" value="Genomic_DNA"/>
</dbReference>
<organism evidence="1 2">
    <name type="scientific">Pinibacter soli</name>
    <dbReference type="NCBI Taxonomy" id="3044211"/>
    <lineage>
        <taxon>Bacteria</taxon>
        <taxon>Pseudomonadati</taxon>
        <taxon>Bacteroidota</taxon>
        <taxon>Chitinophagia</taxon>
        <taxon>Chitinophagales</taxon>
        <taxon>Chitinophagaceae</taxon>
        <taxon>Pinibacter</taxon>
    </lineage>
</organism>
<reference evidence="1 2" key="1">
    <citation type="submission" date="2023-05" db="EMBL/GenBank/DDBJ databases">
        <title>Genome sequence of Pinibacter sp. MAH-24.</title>
        <authorList>
            <person name="Huq M.A."/>
        </authorList>
    </citation>
    <scope>NUCLEOTIDE SEQUENCE [LARGE SCALE GENOMIC DNA]</scope>
    <source>
        <strain evidence="1 2">MAH-24</strain>
    </source>
</reference>
<gene>
    <name evidence="1" type="ORF">QJ048_01355</name>
</gene>
<name>A0ABT6R756_9BACT</name>
<protein>
    <submittedName>
        <fullName evidence="1">Uncharacterized protein</fullName>
    </submittedName>
</protein>
<accession>A0ABT6R756</accession>